<dbReference type="SUPFAM" id="SSF53335">
    <property type="entry name" value="S-adenosyl-L-methionine-dependent methyltransferases"/>
    <property type="match status" value="1"/>
</dbReference>
<organism evidence="9 10">
    <name type="scientific">Ecytonucleospora hepatopenaei</name>
    <dbReference type="NCBI Taxonomy" id="646526"/>
    <lineage>
        <taxon>Eukaryota</taxon>
        <taxon>Fungi</taxon>
        <taxon>Fungi incertae sedis</taxon>
        <taxon>Microsporidia</taxon>
        <taxon>Enterocytozoonidae</taxon>
        <taxon>Ecytonucleospora</taxon>
    </lineage>
</organism>
<accession>A0A1W0E416</accession>
<comment type="caution">
    <text evidence="9">The sequence shown here is derived from an EMBL/GenBank/DDBJ whole genome shotgun (WGS) entry which is preliminary data.</text>
</comment>
<dbReference type="InterPro" id="IPR030382">
    <property type="entry name" value="MeTrfase_TRM5/TYW2"/>
</dbReference>
<dbReference type="Pfam" id="PF02475">
    <property type="entry name" value="TRM5-TYW2_MTfase"/>
    <property type="match status" value="1"/>
</dbReference>
<keyword evidence="4" id="KW-0808">Transferase</keyword>
<evidence type="ECO:0000256" key="6">
    <source>
        <dbReference type="ARBA" id="ARBA00022694"/>
    </source>
</evidence>
<dbReference type="Proteomes" id="UP000192758">
    <property type="component" value="Unassembled WGS sequence"/>
</dbReference>
<dbReference type="AlphaFoldDB" id="A0A1W0E416"/>
<dbReference type="Pfam" id="PF25133">
    <property type="entry name" value="TYW2_N_2"/>
    <property type="match status" value="1"/>
</dbReference>
<keyword evidence="5" id="KW-0949">S-adenosyl-L-methionine</keyword>
<evidence type="ECO:0000256" key="1">
    <source>
        <dbReference type="ARBA" id="ARBA00009775"/>
    </source>
</evidence>
<keyword evidence="2" id="KW-0963">Cytoplasm</keyword>
<dbReference type="FunFam" id="3.30.300.110:FF:000001">
    <property type="entry name" value="tRNA (guanine(37)-N1)-methyltransferase"/>
    <property type="match status" value="1"/>
</dbReference>
<sequence length="410" mass="48173">MEIFTEKNIQTYHRVIDACLIHSIDIQNDTECLKKHLLSLKGIPNIINSEKMYEKFYIFSKEAFDNYSRDFKTDNHKVEIQCKERFQSNIMILLKPSAKIFSKRFFVHDIKVILNFNYFSYKEILDDVLPLEARIGAFEIVGDIIHLNLTKPQFEYKKIIGTVLHKKYKKTVVTKTEKINNIHRNYELEVLAGNKENLKTIIFENNAKICIDLKHVYWSSRLQNERKNLFEEIVKSKVNMNSKEIIVCDLFCGAGPHILPLLKFNAQNFKIKNKKEGNFTFKAIANDINPHAISCLKESIKINKLNLEDITMFNDDTNNVLEIIRKIPVTHYIFNLPEWSLYFTNLLLLQKNSHPYVIHCYFFCQNHIQPEAMVAEKLGLISFKHIIKPVRDVSPSKKVFKLTIYYNSNI</sequence>
<dbReference type="OrthoDB" id="408788at2759"/>
<evidence type="ECO:0000259" key="8">
    <source>
        <dbReference type="PROSITE" id="PS51684"/>
    </source>
</evidence>
<dbReference type="InterPro" id="IPR056744">
    <property type="entry name" value="TRM5/TYW2-like_N"/>
</dbReference>
<keyword evidence="6" id="KW-0819">tRNA processing</keyword>
<keyword evidence="10" id="KW-1185">Reference proteome</keyword>
<dbReference type="InterPro" id="IPR029063">
    <property type="entry name" value="SAM-dependent_MTases_sf"/>
</dbReference>
<reference evidence="9 10" key="1">
    <citation type="journal article" date="2017" name="Environ. Microbiol.">
        <title>Decay of the glycolytic pathway and adaptation to intranuclear parasitism within Enterocytozoonidae microsporidia.</title>
        <authorList>
            <person name="Wiredu Boakye D."/>
            <person name="Jaroenlak P."/>
            <person name="Prachumwat A."/>
            <person name="Williams T.A."/>
            <person name="Bateman K.S."/>
            <person name="Itsathitphaisarn O."/>
            <person name="Sritunyalucksana K."/>
            <person name="Paszkiewicz K.H."/>
            <person name="Moore K.A."/>
            <person name="Stentiford G.D."/>
            <person name="Williams B.A."/>
        </authorList>
    </citation>
    <scope>NUCLEOTIDE SEQUENCE [LARGE SCALE GENOMIC DNA]</scope>
    <source>
        <strain evidence="9 10">TH1</strain>
    </source>
</reference>
<comment type="similarity">
    <text evidence="1">Belongs to the class I-like SAM-binding methyltransferase superfamily. TRM5/TYW2 family.</text>
</comment>
<evidence type="ECO:0000256" key="4">
    <source>
        <dbReference type="ARBA" id="ARBA00022679"/>
    </source>
</evidence>
<dbReference type="GO" id="GO:0052906">
    <property type="term" value="F:tRNA (guanine(37)-N1)-methyltransferase activity"/>
    <property type="evidence" value="ECO:0007669"/>
    <property type="project" value="UniProtKB-EC"/>
</dbReference>
<dbReference type="PROSITE" id="PS51684">
    <property type="entry name" value="SAM_MT_TRM5_TYW2"/>
    <property type="match status" value="1"/>
</dbReference>
<dbReference type="PANTHER" id="PTHR23245:SF36">
    <property type="entry name" value="TRNA (GUANINE(37)-N1)-METHYLTRANSFERASE"/>
    <property type="match status" value="1"/>
</dbReference>
<evidence type="ECO:0000256" key="2">
    <source>
        <dbReference type="ARBA" id="ARBA00022490"/>
    </source>
</evidence>
<evidence type="ECO:0000256" key="5">
    <source>
        <dbReference type="ARBA" id="ARBA00022691"/>
    </source>
</evidence>
<feature type="domain" description="SAM-dependent methyltransferase TRM5/TYW2-type" evidence="8">
    <location>
        <begin position="138"/>
        <end position="408"/>
    </location>
</feature>
<evidence type="ECO:0000313" key="9">
    <source>
        <dbReference type="EMBL" id="OQS53995.1"/>
    </source>
</evidence>
<dbReference type="PANTHER" id="PTHR23245">
    <property type="entry name" value="TRNA METHYLTRANSFERASE"/>
    <property type="match status" value="1"/>
</dbReference>
<dbReference type="STRING" id="646526.A0A1W0E416"/>
<dbReference type="VEuPathDB" id="MicrosporidiaDB:EHP00_523"/>
<dbReference type="GO" id="GO:0005739">
    <property type="term" value="C:mitochondrion"/>
    <property type="evidence" value="ECO:0007669"/>
    <property type="project" value="GOC"/>
</dbReference>
<keyword evidence="3" id="KW-0489">Methyltransferase</keyword>
<dbReference type="EMBL" id="MNPJ01000023">
    <property type="protein sequence ID" value="OQS53995.1"/>
    <property type="molecule type" value="Genomic_DNA"/>
</dbReference>
<dbReference type="GO" id="GO:0002939">
    <property type="term" value="P:tRNA N1-guanine methylation"/>
    <property type="evidence" value="ECO:0007669"/>
    <property type="project" value="TreeGrafter"/>
</dbReference>
<dbReference type="Gene3D" id="3.30.300.110">
    <property type="entry name" value="Met-10+ protein-like domains"/>
    <property type="match status" value="1"/>
</dbReference>
<evidence type="ECO:0000313" key="10">
    <source>
        <dbReference type="Proteomes" id="UP000192758"/>
    </source>
</evidence>
<comment type="catalytic activity">
    <reaction evidence="7">
        <text>guanosine(37) in tRNA + S-adenosyl-L-methionine = N(1)-methylguanosine(37) in tRNA + S-adenosyl-L-homocysteine + H(+)</text>
        <dbReference type="Rhea" id="RHEA:36899"/>
        <dbReference type="Rhea" id="RHEA-COMP:10145"/>
        <dbReference type="Rhea" id="RHEA-COMP:10147"/>
        <dbReference type="ChEBI" id="CHEBI:15378"/>
        <dbReference type="ChEBI" id="CHEBI:57856"/>
        <dbReference type="ChEBI" id="CHEBI:59789"/>
        <dbReference type="ChEBI" id="CHEBI:73542"/>
        <dbReference type="ChEBI" id="CHEBI:74269"/>
        <dbReference type="EC" id="2.1.1.228"/>
    </reaction>
</comment>
<evidence type="ECO:0000256" key="7">
    <source>
        <dbReference type="ARBA" id="ARBA00047783"/>
    </source>
</evidence>
<protein>
    <submittedName>
        <fullName evidence="9">TRM5</fullName>
    </submittedName>
</protein>
<proteinExistence type="inferred from homology"/>
<evidence type="ECO:0000256" key="3">
    <source>
        <dbReference type="ARBA" id="ARBA00022603"/>
    </source>
</evidence>
<gene>
    <name evidence="9" type="primary">TRM5</name>
    <name evidence="9" type="ORF">EHP00_523</name>
</gene>
<dbReference type="Gene3D" id="3.40.50.150">
    <property type="entry name" value="Vaccinia Virus protein VP39"/>
    <property type="match status" value="1"/>
</dbReference>
<dbReference type="InterPro" id="IPR056743">
    <property type="entry name" value="TRM5-TYW2-like_MTfase"/>
</dbReference>
<name>A0A1W0E416_9MICR</name>
<dbReference type="GO" id="GO:0070901">
    <property type="term" value="P:mitochondrial tRNA methylation"/>
    <property type="evidence" value="ECO:0007669"/>
    <property type="project" value="UniProtKB-ARBA"/>
</dbReference>